<keyword evidence="1" id="KW-0472">Membrane</keyword>
<dbReference type="Proteomes" id="UP000887565">
    <property type="component" value="Unplaced"/>
</dbReference>
<evidence type="ECO:0000256" key="1">
    <source>
        <dbReference type="SAM" id="Phobius"/>
    </source>
</evidence>
<sequence>MGSKLGVRPHLPVVLSLSSWSPTLYETFVPCNLWARWVALFFIIVGRYWLLTGEVDDQAPHGWTSQRTPIFGDHGVVAV</sequence>
<dbReference type="WBParaSite" id="nRc.2.0.1.t01225-RA">
    <property type="protein sequence ID" value="nRc.2.0.1.t01225-RA"/>
    <property type="gene ID" value="nRc.2.0.1.g01225"/>
</dbReference>
<organism evidence="2 3">
    <name type="scientific">Romanomermis culicivorax</name>
    <name type="common">Nematode worm</name>
    <dbReference type="NCBI Taxonomy" id="13658"/>
    <lineage>
        <taxon>Eukaryota</taxon>
        <taxon>Metazoa</taxon>
        <taxon>Ecdysozoa</taxon>
        <taxon>Nematoda</taxon>
        <taxon>Enoplea</taxon>
        <taxon>Dorylaimia</taxon>
        <taxon>Mermithida</taxon>
        <taxon>Mermithoidea</taxon>
        <taxon>Mermithidae</taxon>
        <taxon>Romanomermis</taxon>
    </lineage>
</organism>
<feature type="transmembrane region" description="Helical" evidence="1">
    <location>
        <begin position="33"/>
        <end position="50"/>
    </location>
</feature>
<reference evidence="3" key="1">
    <citation type="submission" date="2022-11" db="UniProtKB">
        <authorList>
            <consortium name="WormBaseParasite"/>
        </authorList>
    </citation>
    <scope>IDENTIFICATION</scope>
</reference>
<keyword evidence="1" id="KW-0812">Transmembrane</keyword>
<evidence type="ECO:0000313" key="2">
    <source>
        <dbReference type="Proteomes" id="UP000887565"/>
    </source>
</evidence>
<protein>
    <submittedName>
        <fullName evidence="3">Uncharacterized protein</fullName>
    </submittedName>
</protein>
<keyword evidence="1" id="KW-1133">Transmembrane helix</keyword>
<evidence type="ECO:0000313" key="3">
    <source>
        <dbReference type="WBParaSite" id="nRc.2.0.1.t01225-RA"/>
    </source>
</evidence>
<name>A0A915HI00_ROMCU</name>
<proteinExistence type="predicted"/>
<dbReference type="AlphaFoldDB" id="A0A915HI00"/>
<keyword evidence="2" id="KW-1185">Reference proteome</keyword>
<accession>A0A915HI00</accession>